<accession>A0A5C5YUS7</accession>
<dbReference type="AlphaFoldDB" id="A0A5C5YUS7"/>
<feature type="domain" description="Carrier" evidence="2">
    <location>
        <begin position="200"/>
        <end position="234"/>
    </location>
</feature>
<dbReference type="PROSITE" id="PS50075">
    <property type="entry name" value="CARRIER"/>
    <property type="match status" value="2"/>
</dbReference>
<gene>
    <name evidence="3" type="ORF">CA13_01550</name>
</gene>
<dbReference type="RefSeq" id="WP_146393831.1">
    <property type="nucleotide sequence ID" value="NZ_SJPJ01000001.1"/>
</dbReference>
<dbReference type="OrthoDB" id="291240at2"/>
<keyword evidence="1" id="KW-0472">Membrane</keyword>
<dbReference type="InterPro" id="IPR036736">
    <property type="entry name" value="ACP-like_sf"/>
</dbReference>
<feature type="transmembrane region" description="Helical" evidence="1">
    <location>
        <begin position="141"/>
        <end position="160"/>
    </location>
</feature>
<organism evidence="3 4">
    <name type="scientific">Novipirellula herctigrandis</name>
    <dbReference type="NCBI Taxonomy" id="2527986"/>
    <lineage>
        <taxon>Bacteria</taxon>
        <taxon>Pseudomonadati</taxon>
        <taxon>Planctomycetota</taxon>
        <taxon>Planctomycetia</taxon>
        <taxon>Pirellulales</taxon>
        <taxon>Pirellulaceae</taxon>
        <taxon>Novipirellula</taxon>
    </lineage>
</organism>
<dbReference type="EMBL" id="SJPJ01000001">
    <property type="protein sequence ID" value="TWT78758.1"/>
    <property type="molecule type" value="Genomic_DNA"/>
</dbReference>
<evidence type="ECO:0000313" key="4">
    <source>
        <dbReference type="Proteomes" id="UP000315010"/>
    </source>
</evidence>
<comment type="caution">
    <text evidence="3">The sequence shown here is derived from an EMBL/GenBank/DDBJ whole genome shotgun (WGS) entry which is preliminary data.</text>
</comment>
<protein>
    <submittedName>
        <fullName evidence="3">Acyl carrier protein</fullName>
    </submittedName>
</protein>
<sequence length="234" mass="26047">MGLDAVEILMEVEESFGITIPEDRASMVRTVGDLYAIVLEETSDITRDNTSCVTAATFYSLRRHLIPYVPNPSAIRPTTSVAESLRRRDRPRLWAKLQYEMDLRFPPLQRPGWLRLLAVLITATIGWLVLASSLISDRPGLTGIMTLLSVVLAGLILAVVTKPFAICTAPSYSDYRGLVTQIVSLNYAKLSESSNTWNASDVWNVLQWIIVEQLGVKKQAVTLNANFVYDLGMD</sequence>
<evidence type="ECO:0000259" key="2">
    <source>
        <dbReference type="PROSITE" id="PS50075"/>
    </source>
</evidence>
<feature type="transmembrane region" description="Helical" evidence="1">
    <location>
        <begin position="113"/>
        <end position="135"/>
    </location>
</feature>
<evidence type="ECO:0000256" key="1">
    <source>
        <dbReference type="SAM" id="Phobius"/>
    </source>
</evidence>
<evidence type="ECO:0000313" key="3">
    <source>
        <dbReference type="EMBL" id="TWT78758.1"/>
    </source>
</evidence>
<dbReference type="Proteomes" id="UP000315010">
    <property type="component" value="Unassembled WGS sequence"/>
</dbReference>
<name>A0A5C5YUS7_9BACT</name>
<dbReference type="InterPro" id="IPR009081">
    <property type="entry name" value="PP-bd_ACP"/>
</dbReference>
<keyword evidence="4" id="KW-1185">Reference proteome</keyword>
<feature type="domain" description="Carrier" evidence="2">
    <location>
        <begin position="1"/>
        <end position="42"/>
    </location>
</feature>
<dbReference type="Gene3D" id="1.10.1200.10">
    <property type="entry name" value="ACP-like"/>
    <property type="match status" value="1"/>
</dbReference>
<dbReference type="SUPFAM" id="SSF47336">
    <property type="entry name" value="ACP-like"/>
    <property type="match status" value="1"/>
</dbReference>
<proteinExistence type="predicted"/>
<reference evidence="3 4" key="1">
    <citation type="submission" date="2019-02" db="EMBL/GenBank/DDBJ databases">
        <title>Deep-cultivation of Planctomycetes and their phenomic and genomic characterization uncovers novel biology.</title>
        <authorList>
            <person name="Wiegand S."/>
            <person name="Jogler M."/>
            <person name="Boedeker C."/>
            <person name="Pinto D."/>
            <person name="Vollmers J."/>
            <person name="Rivas-Marin E."/>
            <person name="Kohn T."/>
            <person name="Peeters S.H."/>
            <person name="Heuer A."/>
            <person name="Rast P."/>
            <person name="Oberbeckmann S."/>
            <person name="Bunk B."/>
            <person name="Jeske O."/>
            <person name="Meyerdierks A."/>
            <person name="Storesund J.E."/>
            <person name="Kallscheuer N."/>
            <person name="Luecker S."/>
            <person name="Lage O.M."/>
            <person name="Pohl T."/>
            <person name="Merkel B.J."/>
            <person name="Hornburger P."/>
            <person name="Mueller R.-W."/>
            <person name="Bruemmer F."/>
            <person name="Labrenz M."/>
            <person name="Spormann A.M."/>
            <person name="Op Den Camp H."/>
            <person name="Overmann J."/>
            <person name="Amann R."/>
            <person name="Jetten M.S.M."/>
            <person name="Mascher T."/>
            <person name="Medema M.H."/>
            <person name="Devos D.P."/>
            <person name="Kaster A.-K."/>
            <person name="Ovreas L."/>
            <person name="Rohde M."/>
            <person name="Galperin M.Y."/>
            <person name="Jogler C."/>
        </authorList>
    </citation>
    <scope>NUCLEOTIDE SEQUENCE [LARGE SCALE GENOMIC DNA]</scope>
    <source>
        <strain evidence="3 4">CA13</strain>
    </source>
</reference>
<keyword evidence="1" id="KW-1133">Transmembrane helix</keyword>
<keyword evidence="1" id="KW-0812">Transmembrane</keyword>